<dbReference type="PANTHER" id="PTHR34387:SF1">
    <property type="entry name" value="PERIPLASMIC IMMUNOGENIC PROTEIN"/>
    <property type="match status" value="1"/>
</dbReference>
<dbReference type="EMBL" id="BPRB01000282">
    <property type="protein sequence ID" value="GJE62173.1"/>
    <property type="molecule type" value="Genomic_DNA"/>
</dbReference>
<feature type="chain" id="PRO_5045835457" description="DUF541 domain-containing protein" evidence="2">
    <location>
        <begin position="21"/>
        <end position="243"/>
    </location>
</feature>
<dbReference type="Gene3D" id="3.30.70.2970">
    <property type="entry name" value="Protein of unknown function (DUF541), domain 2"/>
    <property type="match status" value="1"/>
</dbReference>
<sequence length="243" mass="26427">MKTRCLLLSLLAFSAAPAWAESEPSARNSVLSVRGTGRYEQKPDFAEFTVIVSTAGKTLNAAVDAHRDRATRGLEALQKLEASGIRIRSSRFGVTEEKRPSYTPPTYAGQPAPPPPKISDAPFTAKTWFELNAVSMDTLNQTVTQIAATGLFEIQRVIFKIKNERTALNEARKAAMTDARGQADAYSSAGDLKLVEITEVTDGEAKPVDGYADLPMGRFLQIIPPAVVSFDATVNVTWRIAPR</sequence>
<reference evidence="3" key="1">
    <citation type="journal article" date="2021" name="Front. Microbiol.">
        <title>Comprehensive Comparative Genomics and Phenotyping of Methylobacterium Species.</title>
        <authorList>
            <person name="Alessa O."/>
            <person name="Ogura Y."/>
            <person name="Fujitani Y."/>
            <person name="Takami H."/>
            <person name="Hayashi T."/>
            <person name="Sahin N."/>
            <person name="Tani A."/>
        </authorList>
    </citation>
    <scope>NUCLEOTIDE SEQUENCE</scope>
    <source>
        <strain evidence="3">DSM 23632</strain>
    </source>
</reference>
<dbReference type="InterPro" id="IPR052022">
    <property type="entry name" value="26kDa_periplasmic_antigen"/>
</dbReference>
<comment type="caution">
    <text evidence="3">The sequence shown here is derived from an EMBL/GenBank/DDBJ whole genome shotgun (WGS) entry which is preliminary data.</text>
</comment>
<feature type="signal peptide" evidence="2">
    <location>
        <begin position="1"/>
        <end position="20"/>
    </location>
</feature>
<evidence type="ECO:0000256" key="2">
    <source>
        <dbReference type="SAM" id="SignalP"/>
    </source>
</evidence>
<proteinExistence type="predicted"/>
<gene>
    <name evidence="3" type="ORF">MPOCJGCO_4303</name>
</gene>
<keyword evidence="4" id="KW-1185">Reference proteome</keyword>
<evidence type="ECO:0000256" key="1">
    <source>
        <dbReference type="SAM" id="MobiDB-lite"/>
    </source>
</evidence>
<dbReference type="Proteomes" id="UP001055057">
    <property type="component" value="Unassembled WGS sequence"/>
</dbReference>
<keyword evidence="2" id="KW-0732">Signal</keyword>
<dbReference type="Gene3D" id="3.30.110.170">
    <property type="entry name" value="Protein of unknown function (DUF541), domain 1"/>
    <property type="match status" value="1"/>
</dbReference>
<feature type="region of interest" description="Disordered" evidence="1">
    <location>
        <begin position="94"/>
        <end position="115"/>
    </location>
</feature>
<dbReference type="InterPro" id="IPR007497">
    <property type="entry name" value="SIMPL/DUF541"/>
</dbReference>
<evidence type="ECO:0000313" key="4">
    <source>
        <dbReference type="Proteomes" id="UP001055057"/>
    </source>
</evidence>
<dbReference type="Pfam" id="PF04402">
    <property type="entry name" value="SIMPL"/>
    <property type="match status" value="1"/>
</dbReference>
<dbReference type="PANTHER" id="PTHR34387">
    <property type="entry name" value="SLR1258 PROTEIN"/>
    <property type="match status" value="1"/>
</dbReference>
<dbReference type="RefSeq" id="WP_238184812.1">
    <property type="nucleotide sequence ID" value="NZ_BPRB01000282.1"/>
</dbReference>
<evidence type="ECO:0008006" key="5">
    <source>
        <dbReference type="Google" id="ProtNLM"/>
    </source>
</evidence>
<organism evidence="3 4">
    <name type="scientific">Methylobacterium trifolii</name>
    <dbReference type="NCBI Taxonomy" id="1003092"/>
    <lineage>
        <taxon>Bacteria</taxon>
        <taxon>Pseudomonadati</taxon>
        <taxon>Pseudomonadota</taxon>
        <taxon>Alphaproteobacteria</taxon>
        <taxon>Hyphomicrobiales</taxon>
        <taxon>Methylobacteriaceae</taxon>
        <taxon>Methylobacterium</taxon>
    </lineage>
</organism>
<accession>A0ABQ4U3W0</accession>
<evidence type="ECO:0000313" key="3">
    <source>
        <dbReference type="EMBL" id="GJE62173.1"/>
    </source>
</evidence>
<name>A0ABQ4U3W0_9HYPH</name>
<reference evidence="3" key="2">
    <citation type="submission" date="2021-08" db="EMBL/GenBank/DDBJ databases">
        <authorList>
            <person name="Tani A."/>
            <person name="Ola A."/>
            <person name="Ogura Y."/>
            <person name="Katsura K."/>
            <person name="Hayashi T."/>
        </authorList>
    </citation>
    <scope>NUCLEOTIDE SEQUENCE</scope>
    <source>
        <strain evidence="3">DSM 23632</strain>
    </source>
</reference>
<protein>
    <recommendedName>
        <fullName evidence="5">DUF541 domain-containing protein</fullName>
    </recommendedName>
</protein>